<feature type="signal peptide" evidence="8">
    <location>
        <begin position="1"/>
        <end position="19"/>
    </location>
</feature>
<feature type="region of interest" description="Disordered" evidence="7">
    <location>
        <begin position="29"/>
        <end position="51"/>
    </location>
</feature>
<evidence type="ECO:0000256" key="5">
    <source>
        <dbReference type="ARBA" id="ARBA00023316"/>
    </source>
</evidence>
<sequence>MTSRLPVAALCIAALAVLAGCSTTDSRPTASASATSAASSPSASTTEPPSLTSRQVIVLPAAVYKAVVHGLLTAPADISDVTAYTLRKDAPLYGADRSTPIARLPMLDFLAEPTVVDVVRTDGPWALALTPARSILPSKATATAPATAQTAAWLPTSYLQEPRKLTGRVEISVSARTLSILTPGSAAQTFTVGVGTPETPTPTGVTGYLQARYTDADQDQTDHRIQLTSLHATGADEPYGGHDGGLIGIHFQETSSGAVSHGCIRMDAAGVQAVDALPLGTLVTVVP</sequence>
<keyword evidence="8" id="KW-0732">Signal</keyword>
<proteinExistence type="predicted"/>
<dbReference type="GO" id="GO:0005576">
    <property type="term" value="C:extracellular region"/>
    <property type="evidence" value="ECO:0007669"/>
    <property type="project" value="TreeGrafter"/>
</dbReference>
<feature type="domain" description="L,D-TPase catalytic" evidence="9">
    <location>
        <begin position="167"/>
        <end position="286"/>
    </location>
</feature>
<evidence type="ECO:0000256" key="1">
    <source>
        <dbReference type="ARBA" id="ARBA00004752"/>
    </source>
</evidence>
<dbReference type="GO" id="GO:0018104">
    <property type="term" value="P:peptidoglycan-protein cross-linking"/>
    <property type="evidence" value="ECO:0007669"/>
    <property type="project" value="TreeGrafter"/>
</dbReference>
<dbReference type="AlphaFoldDB" id="A0AAU7GAP5"/>
<dbReference type="Gene3D" id="2.40.440.10">
    <property type="entry name" value="L,D-transpeptidase catalytic domain-like"/>
    <property type="match status" value="1"/>
</dbReference>
<evidence type="ECO:0000256" key="6">
    <source>
        <dbReference type="PROSITE-ProRule" id="PRU01373"/>
    </source>
</evidence>
<gene>
    <name evidence="10" type="ORF">AAME72_14220</name>
</gene>
<dbReference type="PROSITE" id="PS51257">
    <property type="entry name" value="PROKAR_LIPOPROTEIN"/>
    <property type="match status" value="1"/>
</dbReference>
<dbReference type="SUPFAM" id="SSF141523">
    <property type="entry name" value="L,D-transpeptidase catalytic domain-like"/>
    <property type="match status" value="1"/>
</dbReference>
<accession>A0AAU7GAP5</accession>
<evidence type="ECO:0000256" key="3">
    <source>
        <dbReference type="ARBA" id="ARBA00022960"/>
    </source>
</evidence>
<evidence type="ECO:0000256" key="2">
    <source>
        <dbReference type="ARBA" id="ARBA00022679"/>
    </source>
</evidence>
<dbReference type="InterPro" id="IPR038063">
    <property type="entry name" value="Transpep_catalytic_dom"/>
</dbReference>
<organism evidence="10">
    <name type="scientific">Leifsonia sp. NPDC080035</name>
    <dbReference type="NCBI Taxonomy" id="3143936"/>
    <lineage>
        <taxon>Bacteria</taxon>
        <taxon>Bacillati</taxon>
        <taxon>Actinomycetota</taxon>
        <taxon>Actinomycetes</taxon>
        <taxon>Micrococcales</taxon>
        <taxon>Microbacteriaceae</taxon>
        <taxon>Leifsonia</taxon>
    </lineage>
</organism>
<dbReference type="GO" id="GO:0016740">
    <property type="term" value="F:transferase activity"/>
    <property type="evidence" value="ECO:0007669"/>
    <property type="project" value="UniProtKB-KW"/>
</dbReference>
<reference evidence="10" key="1">
    <citation type="submission" date="2024-05" db="EMBL/GenBank/DDBJ databases">
        <title>The Natural Products Discovery Center: Release of the First 8490 Sequenced Strains for Exploring Actinobacteria Biosynthetic Diversity.</title>
        <authorList>
            <person name="Kalkreuter E."/>
            <person name="Kautsar S.A."/>
            <person name="Yang D."/>
            <person name="Bader C.D."/>
            <person name="Teijaro C.N."/>
            <person name="Fluegel L."/>
            <person name="Davis C.M."/>
            <person name="Simpson J.R."/>
            <person name="Lauterbach L."/>
            <person name="Steele A.D."/>
            <person name="Gui C."/>
            <person name="Meng S."/>
            <person name="Li G."/>
            <person name="Viehrig K."/>
            <person name="Ye F."/>
            <person name="Su P."/>
            <person name="Kiefer A.F."/>
            <person name="Nichols A."/>
            <person name="Cepeda A.J."/>
            <person name="Yan W."/>
            <person name="Fan B."/>
            <person name="Jiang Y."/>
            <person name="Adhikari A."/>
            <person name="Zheng C.-J."/>
            <person name="Schuster L."/>
            <person name="Cowan T.M."/>
            <person name="Smanski M.J."/>
            <person name="Chevrette M.G."/>
            <person name="de Carvalho L.P.S."/>
            <person name="Shen B."/>
        </authorList>
    </citation>
    <scope>NUCLEOTIDE SEQUENCE</scope>
    <source>
        <strain evidence="10">NPDC080035</strain>
    </source>
</reference>
<dbReference type="PROSITE" id="PS52029">
    <property type="entry name" value="LD_TPASE"/>
    <property type="match status" value="1"/>
</dbReference>
<keyword evidence="2 10" id="KW-0808">Transferase</keyword>
<keyword evidence="3 6" id="KW-0133">Cell shape</keyword>
<dbReference type="GO" id="GO:0071972">
    <property type="term" value="F:peptidoglycan L,D-transpeptidase activity"/>
    <property type="evidence" value="ECO:0007669"/>
    <property type="project" value="TreeGrafter"/>
</dbReference>
<comment type="pathway">
    <text evidence="1 6">Cell wall biogenesis; peptidoglycan biosynthesis.</text>
</comment>
<keyword evidence="4 6" id="KW-0573">Peptidoglycan synthesis</keyword>
<dbReference type="CDD" id="cd16913">
    <property type="entry name" value="YkuD_like"/>
    <property type="match status" value="1"/>
</dbReference>
<dbReference type="GO" id="GO:0008360">
    <property type="term" value="P:regulation of cell shape"/>
    <property type="evidence" value="ECO:0007669"/>
    <property type="project" value="UniProtKB-UniRule"/>
</dbReference>
<dbReference type="InterPro" id="IPR050979">
    <property type="entry name" value="LD-transpeptidase"/>
</dbReference>
<feature type="chain" id="PRO_5043728099" evidence="8">
    <location>
        <begin position="20"/>
        <end position="287"/>
    </location>
</feature>
<evidence type="ECO:0000259" key="9">
    <source>
        <dbReference type="PROSITE" id="PS52029"/>
    </source>
</evidence>
<evidence type="ECO:0000256" key="4">
    <source>
        <dbReference type="ARBA" id="ARBA00022984"/>
    </source>
</evidence>
<dbReference type="EC" id="2.-.-.-" evidence="10"/>
<protein>
    <submittedName>
        <fullName evidence="10">L,D-transpeptidase</fullName>
        <ecNumber evidence="10">2.-.-.-</ecNumber>
    </submittedName>
</protein>
<dbReference type="PANTHER" id="PTHR30582">
    <property type="entry name" value="L,D-TRANSPEPTIDASE"/>
    <property type="match status" value="1"/>
</dbReference>
<feature type="active site" description="Proton donor/acceptor" evidence="6">
    <location>
        <position position="250"/>
    </location>
</feature>
<dbReference type="InterPro" id="IPR005490">
    <property type="entry name" value="LD_TPept_cat_dom"/>
</dbReference>
<dbReference type="Pfam" id="PF03734">
    <property type="entry name" value="YkuD"/>
    <property type="match status" value="1"/>
</dbReference>
<evidence type="ECO:0000256" key="8">
    <source>
        <dbReference type="SAM" id="SignalP"/>
    </source>
</evidence>
<dbReference type="GO" id="GO:0071555">
    <property type="term" value="P:cell wall organization"/>
    <property type="evidence" value="ECO:0007669"/>
    <property type="project" value="UniProtKB-UniRule"/>
</dbReference>
<keyword evidence="5 6" id="KW-0961">Cell wall biogenesis/degradation</keyword>
<evidence type="ECO:0000313" key="10">
    <source>
        <dbReference type="EMBL" id="XBM47233.1"/>
    </source>
</evidence>
<feature type="active site" description="Nucleophile" evidence="6">
    <location>
        <position position="263"/>
    </location>
</feature>
<dbReference type="RefSeq" id="WP_348787207.1">
    <property type="nucleotide sequence ID" value="NZ_CP157390.1"/>
</dbReference>
<dbReference type="EMBL" id="CP157390">
    <property type="protein sequence ID" value="XBM47233.1"/>
    <property type="molecule type" value="Genomic_DNA"/>
</dbReference>
<name>A0AAU7GAP5_9MICO</name>
<evidence type="ECO:0000256" key="7">
    <source>
        <dbReference type="SAM" id="MobiDB-lite"/>
    </source>
</evidence>